<dbReference type="GO" id="GO:0042910">
    <property type="term" value="F:xenobiotic transmembrane transporter activity"/>
    <property type="evidence" value="ECO:0007669"/>
    <property type="project" value="InterPro"/>
</dbReference>
<gene>
    <name evidence="10" type="ORF">C2E20_4065</name>
</gene>
<proteinExistence type="inferred from homology"/>
<dbReference type="Proteomes" id="UP000239649">
    <property type="component" value="Unassembled WGS sequence"/>
</dbReference>
<feature type="compositionally biased region" description="Low complexity" evidence="9">
    <location>
        <begin position="552"/>
        <end position="573"/>
    </location>
</feature>
<accession>A0A2P6VFL0</accession>
<evidence type="ECO:0000256" key="2">
    <source>
        <dbReference type="ARBA" id="ARBA00010199"/>
    </source>
</evidence>
<dbReference type="Gene3D" id="3.40.50.1400">
    <property type="match status" value="2"/>
</dbReference>
<feature type="region of interest" description="Disordered" evidence="9">
    <location>
        <begin position="980"/>
        <end position="1004"/>
    </location>
</feature>
<evidence type="ECO:0000313" key="10">
    <source>
        <dbReference type="EMBL" id="PSC72861.1"/>
    </source>
</evidence>
<feature type="compositionally biased region" description="Low complexity" evidence="9">
    <location>
        <begin position="811"/>
        <end position="821"/>
    </location>
</feature>
<dbReference type="GO" id="GO:0016020">
    <property type="term" value="C:membrane"/>
    <property type="evidence" value="ECO:0007669"/>
    <property type="project" value="UniProtKB-SubCell"/>
</dbReference>
<dbReference type="STRING" id="554055.A0A2P6VFL0"/>
<protein>
    <recommendedName>
        <fullName evidence="8">Protein DETOXIFICATION</fullName>
    </recommendedName>
    <alternativeName>
        <fullName evidence="8">Multidrug and toxic compound extrusion protein</fullName>
    </alternativeName>
</protein>
<keyword evidence="3 8" id="KW-0812">Transmembrane</keyword>
<comment type="subcellular location">
    <subcellularLocation>
        <location evidence="1">Membrane</location>
        <topology evidence="1">Multi-pass membrane protein</topology>
    </subcellularLocation>
</comment>
<name>A0A2P6VFL0_9CHLO</name>
<feature type="compositionally biased region" description="Polar residues" evidence="9">
    <location>
        <begin position="580"/>
        <end position="590"/>
    </location>
</feature>
<feature type="transmembrane region" description="Helical" evidence="8">
    <location>
        <begin position="1071"/>
        <end position="1090"/>
    </location>
</feature>
<dbReference type="GO" id="GO:0046872">
    <property type="term" value="F:metal ion binding"/>
    <property type="evidence" value="ECO:0007669"/>
    <property type="project" value="UniProtKB-KW"/>
</dbReference>
<sequence>MQQDSCSGCFRGLGDTRVPFYATLAANVLNVGLEVALIFGLGLGVRGAALAVGLGQAVACAGLLVLLHRRCPLQLVGREALRRSLGFLHSTGLLALRTLAIMGAYSLATALIARTTPAHAAAHTIAFQVWLASSLLSDSLAVAAQTLLARSLAAGQRDAAAAVARRTLQLSLVLGGVLCAALALGGGGVAQAFSSDPGVLRALSLIMPAVIATQPINAVAFLMDGIFGRRSPAAAAGDAWVPSSALGRHRGGEVLGVVIMDAGRRTPEGDELLLDFAAAYGQLHRREVVTVANPATLERAVRGCVNGGADRVMVVPYLLSSGRREADDEELMMLLADVQLNMPGTMCVMGETLSVETLLAQHIENQVQVVEIKAPEVPAERWWRPEPAVEEAAPAPAAVEAAHATSLPPAARQAWGEAVADVGAAQVECEAEAAPVPVRGSRSASVGATPAAASAWSDDFGAALTGGVLVVDYRRLEAAASGDDWVAGTSAGGSGTSSSWSSQAGSSNGYGTTSAGFDRPGPAYWYTNTDVGGNGSSAEPEPAVEDPYWGYGSQSSEPSGAAAAGSPWAAAAEPGEEPSHQSSWDGTTSAGAAPTAEPEREVLLEQRLASMEQALAHITDLLHAAVAPSADDDGSGGADHYSPQQLEFLVRKQQTNRQGGVPSALGQHRSNEVLGVVILDAGRPTPEGDDLLLDFAAAYGQAYRREVVSVANPATLEHAVRGCKNSGASRVMVVPYLLSSGRSVDADIPMALADVQLKMPGIRCVISETIDIQSLLAQQIENSVKVVDVKPPEMPAERWWRPEPAVMQEDSSASRSRAAPAGVLPAPAARQQRAWADAVEVEFSAAAASSAAAPAATATRAATPPPAAGPAANSWSDDFSLAMSGGVVVVDYRSAPSAKLQAEPAPAKAAVLTAEAAVVAAEAATAAEAVAVQPNTSPRAATTTLADSLPSLSSSTTTTTTITSPLAAAADVTAPVPAPVPAATPAAAKPASRPAPPAPPRQRSAWDRLTSRLVALSAIPNLFLSLPLLLAGQASTAAAGAAAWAALPASIVGICSSALLFSFFSARGEATAVAVQGQSLLVGLAAVAQLCVAGSLPGSVLASLVGLVGVQAVVFASPQLSQRLSSSAEGRWLKGAWTRVVGVVGLATAVQALWPAIQARLATLSGTQLALATGSAALVAVATSGRPRLPAAARRSTWPAAAFFLLQPASLALTAATLSPGAAALATLASALAIPRALWTGDRLWLAGSLWGTALGWGQLMMSTGAGLQAPMLATFTALLAAPPEGYGTVVCIHPPSDALDTALAAAAGLAAAWKARIQQPWATWGSDCWLLLGKAT</sequence>
<evidence type="ECO:0000256" key="5">
    <source>
        <dbReference type="ARBA" id="ARBA00022989"/>
    </source>
</evidence>
<feature type="transmembrane region" description="Helical" evidence="8">
    <location>
        <begin position="1222"/>
        <end position="1239"/>
    </location>
</feature>
<comment type="similarity">
    <text evidence="2 8">Belongs to the multi antimicrobial extrusion (MATE) (TC 2.A.66.1) family.</text>
</comment>
<dbReference type="OrthoDB" id="2126698at2759"/>
<feature type="transmembrane region" description="Helical" evidence="8">
    <location>
        <begin position="87"/>
        <end position="113"/>
    </location>
</feature>
<reference evidence="10 11" key="1">
    <citation type="journal article" date="2018" name="Plant J.">
        <title>Genome sequences of Chlorella sorokiniana UTEX 1602 and Micractinium conductrix SAG 241.80: implications to maltose excretion by a green alga.</title>
        <authorList>
            <person name="Arriola M.B."/>
            <person name="Velmurugan N."/>
            <person name="Zhang Y."/>
            <person name="Plunkett M.H."/>
            <person name="Hondzo H."/>
            <person name="Barney B.M."/>
        </authorList>
    </citation>
    <scope>NUCLEOTIDE SEQUENCE [LARGE SCALE GENOMIC DNA]</scope>
    <source>
        <strain evidence="10 11">SAG 241.80</strain>
    </source>
</reference>
<evidence type="ECO:0000256" key="9">
    <source>
        <dbReference type="SAM" id="MobiDB-lite"/>
    </source>
</evidence>
<dbReference type="PANTHER" id="PTHR42893:SF46">
    <property type="entry name" value="PROTEIN DETOXIFICATION 44, CHLOROPLASTIC"/>
    <property type="match status" value="1"/>
</dbReference>
<feature type="transmembrane region" description="Helical" evidence="8">
    <location>
        <begin position="125"/>
        <end position="149"/>
    </location>
</feature>
<dbReference type="InterPro" id="IPR002528">
    <property type="entry name" value="MATE_fam"/>
</dbReference>
<dbReference type="GO" id="GO:0015297">
    <property type="term" value="F:antiporter activity"/>
    <property type="evidence" value="ECO:0007669"/>
    <property type="project" value="InterPro"/>
</dbReference>
<feature type="transmembrane region" description="Helical" evidence="8">
    <location>
        <begin position="1041"/>
        <end position="1064"/>
    </location>
</feature>
<dbReference type="Pfam" id="PF01903">
    <property type="entry name" value="CbiX"/>
    <property type="match status" value="2"/>
</dbReference>
<organism evidence="10 11">
    <name type="scientific">Micractinium conductrix</name>
    <dbReference type="NCBI Taxonomy" id="554055"/>
    <lineage>
        <taxon>Eukaryota</taxon>
        <taxon>Viridiplantae</taxon>
        <taxon>Chlorophyta</taxon>
        <taxon>core chlorophytes</taxon>
        <taxon>Trebouxiophyceae</taxon>
        <taxon>Chlorellales</taxon>
        <taxon>Chlorellaceae</taxon>
        <taxon>Chlorella clade</taxon>
        <taxon>Micractinium</taxon>
    </lineage>
</organism>
<evidence type="ECO:0000256" key="8">
    <source>
        <dbReference type="RuleBase" id="RU004914"/>
    </source>
</evidence>
<feature type="region of interest" description="Disordered" evidence="9">
    <location>
        <begin position="526"/>
        <end position="599"/>
    </location>
</feature>
<keyword evidence="5 8" id="KW-1133">Transmembrane helix</keyword>
<keyword evidence="6 8" id="KW-0472">Membrane</keyword>
<feature type="region of interest" description="Disordered" evidence="9">
    <location>
        <begin position="798"/>
        <end position="821"/>
    </location>
</feature>
<feature type="compositionally biased region" description="Low complexity" evidence="9">
    <location>
        <begin position="983"/>
        <end position="992"/>
    </location>
</feature>
<feature type="transmembrane region" description="Helical" evidence="8">
    <location>
        <begin position="170"/>
        <end position="193"/>
    </location>
</feature>
<feature type="transmembrane region" description="Helical" evidence="8">
    <location>
        <begin position="1136"/>
        <end position="1157"/>
    </location>
</feature>
<evidence type="ECO:0000256" key="4">
    <source>
        <dbReference type="ARBA" id="ARBA00022723"/>
    </source>
</evidence>
<feature type="compositionally biased region" description="Low complexity" evidence="9">
    <location>
        <begin position="496"/>
        <end position="509"/>
    </location>
</feature>
<dbReference type="EMBL" id="LHPF02000009">
    <property type="protein sequence ID" value="PSC72861.1"/>
    <property type="molecule type" value="Genomic_DNA"/>
</dbReference>
<evidence type="ECO:0000256" key="6">
    <source>
        <dbReference type="ARBA" id="ARBA00023136"/>
    </source>
</evidence>
<feature type="region of interest" description="Disordered" evidence="9">
    <location>
        <begin position="484"/>
        <end position="514"/>
    </location>
</feature>
<dbReference type="Pfam" id="PF01554">
    <property type="entry name" value="MatE"/>
    <property type="match status" value="1"/>
</dbReference>
<evidence type="ECO:0000256" key="7">
    <source>
        <dbReference type="ARBA" id="ARBA00023239"/>
    </source>
</evidence>
<dbReference type="NCBIfam" id="TIGR00797">
    <property type="entry name" value="matE"/>
    <property type="match status" value="1"/>
</dbReference>
<evidence type="ECO:0000313" key="11">
    <source>
        <dbReference type="Proteomes" id="UP000239649"/>
    </source>
</evidence>
<dbReference type="PANTHER" id="PTHR42893">
    <property type="entry name" value="PROTEIN DETOXIFICATION 44, CHLOROPLASTIC-RELATED"/>
    <property type="match status" value="1"/>
</dbReference>
<keyword evidence="4" id="KW-0479">Metal-binding</keyword>
<dbReference type="SUPFAM" id="SSF53800">
    <property type="entry name" value="Chelatase"/>
    <property type="match status" value="2"/>
</dbReference>
<comment type="caution">
    <text evidence="10">The sequence shown here is derived from an EMBL/GenBank/DDBJ whole genome shotgun (WGS) entry which is preliminary data.</text>
</comment>
<dbReference type="InterPro" id="IPR002762">
    <property type="entry name" value="CbiX-like"/>
</dbReference>
<keyword evidence="7" id="KW-0456">Lyase</keyword>
<evidence type="ECO:0000256" key="3">
    <source>
        <dbReference type="ARBA" id="ARBA00022692"/>
    </source>
</evidence>
<feature type="transmembrane region" description="Helical" evidence="8">
    <location>
        <begin position="47"/>
        <end position="67"/>
    </location>
</feature>
<dbReference type="GO" id="GO:0016829">
    <property type="term" value="F:lyase activity"/>
    <property type="evidence" value="ECO:0007669"/>
    <property type="project" value="UniProtKB-KW"/>
</dbReference>
<feature type="transmembrane region" description="Helical" evidence="8">
    <location>
        <begin position="1169"/>
        <end position="1185"/>
    </location>
</feature>
<feature type="transmembrane region" description="Helical" evidence="8">
    <location>
        <begin position="20"/>
        <end position="41"/>
    </location>
</feature>
<dbReference type="InterPro" id="IPR044644">
    <property type="entry name" value="DinF-like"/>
</dbReference>
<evidence type="ECO:0000256" key="1">
    <source>
        <dbReference type="ARBA" id="ARBA00004141"/>
    </source>
</evidence>
<keyword evidence="11" id="KW-1185">Reference proteome</keyword>